<dbReference type="InterPro" id="IPR024449">
    <property type="entry name" value="Anti-sigma_RsgI_N"/>
</dbReference>
<feature type="domain" description="RsgI N-terminal anti-sigma" evidence="8">
    <location>
        <begin position="2"/>
        <end position="50"/>
    </location>
</feature>
<comment type="caution">
    <text evidence="9">The sequence shown here is derived from an EMBL/GenBank/DDBJ whole genome shotgun (WGS) entry which is preliminary data.</text>
</comment>
<dbReference type="Pfam" id="PF12791">
    <property type="entry name" value="RsgI_N"/>
    <property type="match status" value="1"/>
</dbReference>
<dbReference type="Pfam" id="PF23750">
    <property type="entry name" value="RsgI_M"/>
    <property type="match status" value="1"/>
</dbReference>
<evidence type="ECO:0000256" key="5">
    <source>
        <dbReference type="ARBA" id="ARBA00023136"/>
    </source>
</evidence>
<feature type="compositionally biased region" description="Acidic residues" evidence="6">
    <location>
        <begin position="538"/>
        <end position="548"/>
    </location>
</feature>
<evidence type="ECO:0000256" key="2">
    <source>
        <dbReference type="ARBA" id="ARBA00022475"/>
    </source>
</evidence>
<evidence type="ECO:0000256" key="6">
    <source>
        <dbReference type="SAM" id="MobiDB-lite"/>
    </source>
</evidence>
<dbReference type="Proteomes" id="UP001549097">
    <property type="component" value="Unassembled WGS sequence"/>
</dbReference>
<evidence type="ECO:0000256" key="3">
    <source>
        <dbReference type="ARBA" id="ARBA00022692"/>
    </source>
</evidence>
<evidence type="ECO:0000256" key="4">
    <source>
        <dbReference type="ARBA" id="ARBA00022989"/>
    </source>
</evidence>
<evidence type="ECO:0000313" key="10">
    <source>
        <dbReference type="Proteomes" id="UP001549097"/>
    </source>
</evidence>
<feature type="compositionally biased region" description="Basic and acidic residues" evidence="6">
    <location>
        <begin position="321"/>
        <end position="340"/>
    </location>
</feature>
<feature type="region of interest" description="Disordered" evidence="6">
    <location>
        <begin position="496"/>
        <end position="548"/>
    </location>
</feature>
<comment type="subcellular location">
    <subcellularLocation>
        <location evidence="1">Cell membrane</location>
        <topology evidence="1">Single-pass membrane protein</topology>
    </subcellularLocation>
</comment>
<keyword evidence="2" id="KW-1003">Cell membrane</keyword>
<organism evidence="9 10">
    <name type="scientific">Fictibacillus halophilus</name>
    <dbReference type="NCBI Taxonomy" id="1610490"/>
    <lineage>
        <taxon>Bacteria</taxon>
        <taxon>Bacillati</taxon>
        <taxon>Bacillota</taxon>
        <taxon>Bacilli</taxon>
        <taxon>Bacillales</taxon>
        <taxon>Fictibacillaceae</taxon>
        <taxon>Fictibacillus</taxon>
    </lineage>
</organism>
<dbReference type="PROSITE" id="PS51849">
    <property type="entry name" value="RSGI_N"/>
    <property type="match status" value="1"/>
</dbReference>
<keyword evidence="3 7" id="KW-0812">Transmembrane</keyword>
<feature type="transmembrane region" description="Helical" evidence="7">
    <location>
        <begin position="54"/>
        <end position="77"/>
    </location>
</feature>
<sequence>MNKAIIVEVNKRHVIVLAEGGEFKKIKNTNAAYMVGQEIRLPLRQEKKKSTFSIFINWKTGTAVALAIFLLFFQVLAPISGPGAYAYVGINMDPSLELKIDEDMKVLDIYAYNQQGHMVLDRLDDWENEKIDIVTDLIFETCEDLGYLKAKEEVLITTTLSEEIPADKEKEIKQQVNKVMTEKAKKKSIEMTTIVMSSKEREQSKKMKMSPGHYAIYKAAKKSGMKITKNEISSLTIEEISEKVGPIKELLKEDIETVDASENNKKDLVYEPPLPILDLKDSSNEVKIEPEVIPVQEKIQEPEKKKTFELPVSHAEIPATPKKEEKPAERPVKSEQEKHVNNPATSGGEQDKNTHKAPTKSTPVVTAPKEEKHKQELPKEDKPKSEVPKENIPKEAPKEETPKVETPKEKPKEETPKEETPKEETPKEETPKEEAPKEETPKEETPKEETPKEETPKEHWIYIEIIIDGIIIEVRIKVTSDVTDAELKQQALATYHQNASQEHSCLTPTSAFTQEVEQSATSEELQQTKENEVGSDPAIEEPLLEQAS</sequence>
<proteinExistence type="predicted"/>
<keyword evidence="4 7" id="KW-1133">Transmembrane helix</keyword>
<gene>
    <name evidence="9" type="ORF">ABID52_000942</name>
</gene>
<dbReference type="RefSeq" id="WP_198768122.1">
    <property type="nucleotide sequence ID" value="NZ_JAEACF010000001.1"/>
</dbReference>
<dbReference type="InterPro" id="IPR055431">
    <property type="entry name" value="RsgI_M"/>
</dbReference>
<feature type="compositionally biased region" description="Polar residues" evidence="6">
    <location>
        <begin position="496"/>
        <end position="525"/>
    </location>
</feature>
<protein>
    <submittedName>
        <fullName evidence="9">Uncharacterized small protein (DUF1192 family)</fullName>
    </submittedName>
</protein>
<keyword evidence="10" id="KW-1185">Reference proteome</keyword>
<accession>A0ABV2LFJ8</accession>
<reference evidence="9 10" key="1">
    <citation type="submission" date="2024-06" db="EMBL/GenBank/DDBJ databases">
        <title>Genomic Encyclopedia of Type Strains, Phase IV (KMG-IV): sequencing the most valuable type-strain genomes for metagenomic binning, comparative biology and taxonomic classification.</title>
        <authorList>
            <person name="Goeker M."/>
        </authorList>
    </citation>
    <scope>NUCLEOTIDE SEQUENCE [LARGE SCALE GENOMIC DNA]</scope>
    <source>
        <strain evidence="9 10">DSM 100124</strain>
    </source>
</reference>
<evidence type="ECO:0000259" key="8">
    <source>
        <dbReference type="PROSITE" id="PS51849"/>
    </source>
</evidence>
<feature type="compositionally biased region" description="Basic and acidic residues" evidence="6">
    <location>
        <begin position="298"/>
        <end position="308"/>
    </location>
</feature>
<keyword evidence="5 7" id="KW-0472">Membrane</keyword>
<name>A0ABV2LFJ8_9BACL</name>
<evidence type="ECO:0000256" key="7">
    <source>
        <dbReference type="SAM" id="Phobius"/>
    </source>
</evidence>
<feature type="region of interest" description="Disordered" evidence="6">
    <location>
        <begin position="294"/>
        <end position="460"/>
    </location>
</feature>
<evidence type="ECO:0000313" key="9">
    <source>
        <dbReference type="EMBL" id="MET3727361.1"/>
    </source>
</evidence>
<feature type="compositionally biased region" description="Basic and acidic residues" evidence="6">
    <location>
        <begin position="368"/>
        <end position="460"/>
    </location>
</feature>
<dbReference type="EMBL" id="JBEPMP010000001">
    <property type="protein sequence ID" value="MET3727361.1"/>
    <property type="molecule type" value="Genomic_DNA"/>
</dbReference>
<evidence type="ECO:0000256" key="1">
    <source>
        <dbReference type="ARBA" id="ARBA00004162"/>
    </source>
</evidence>